<feature type="region of interest" description="Disordered" evidence="1">
    <location>
        <begin position="29"/>
        <end position="48"/>
    </location>
</feature>
<evidence type="ECO:0000256" key="2">
    <source>
        <dbReference type="SAM" id="SignalP"/>
    </source>
</evidence>
<dbReference type="AlphaFoldDB" id="A0A934TRT6"/>
<sequence length="455" mass="49103">MSNSAKLHPLSALISTALLITAPALHAQSAGRAKPPSSPPASQAQVDALRRQLSDQAEQLDNMRKALGDLDGRYRELMQAMEAEKKAHEDALSRMAQPQQAQSQQAQPPGAPRTVQVPPREEPREVQIGTAPAAVPESPLSVPQLFDQPSVLTARGQTIVEPSFQYEHSSTNRAALVGFTVIPAILVGLVDVREVRRNTSTATLTVRHGFSDRFELEGRLPYLYRSDSTVSREIFTGTATDRAFSATGSGIGDVEMTGRYQLTTGTSRWPYLIGSLRFKSRTGKDPFEVTTDCVTRCVGGTTGTGEPLELPVGSGFYTLQPGITWLYPSDPAVFFGSFTYGYNFKRTGVSRHVLGGETESLGDVKPGNTLGVNFGMGLALNDRSSFSIGVDLSTIGRTQQNGADVPGSVRTTLASLLLGYSLRWDQNHTVNLSVGAGLTRDTPDLTLTVRMPFNF</sequence>
<keyword evidence="4" id="KW-1185">Reference proteome</keyword>
<reference evidence="3" key="2">
    <citation type="submission" date="2021-01" db="EMBL/GenBank/DDBJ databases">
        <authorList>
            <person name="Kang M."/>
        </authorList>
    </citation>
    <scope>NUCLEOTIDE SEQUENCE</scope>
    <source>
        <strain evidence="3">KACC 17527</strain>
    </source>
</reference>
<accession>A0A934TRT6</accession>
<reference evidence="3" key="1">
    <citation type="journal article" date="2012" name="J. Microbiol. Biotechnol.">
        <title>Ramlibacter ginsenosidimutans sp. nov., with ginsenoside-converting activity.</title>
        <authorList>
            <person name="Wang L."/>
            <person name="An D.S."/>
            <person name="Kim S.G."/>
            <person name="Jin F.X."/>
            <person name="Kim S.C."/>
            <person name="Lee S.T."/>
            <person name="Im W.T."/>
        </authorList>
    </citation>
    <scope>NUCLEOTIDE SEQUENCE</scope>
    <source>
        <strain evidence="3">KACC 17527</strain>
    </source>
</reference>
<evidence type="ECO:0000313" key="4">
    <source>
        <dbReference type="Proteomes" id="UP000630528"/>
    </source>
</evidence>
<feature type="signal peptide" evidence="2">
    <location>
        <begin position="1"/>
        <end position="27"/>
    </location>
</feature>
<evidence type="ECO:0000313" key="3">
    <source>
        <dbReference type="EMBL" id="MBK6006401.1"/>
    </source>
</evidence>
<keyword evidence="3" id="KW-0808">Transferase</keyword>
<dbReference type="RefSeq" id="WP_201169499.1">
    <property type="nucleotide sequence ID" value="NZ_JAEPWM010000003.1"/>
</dbReference>
<feature type="chain" id="PRO_5036836797" evidence="2">
    <location>
        <begin position="28"/>
        <end position="455"/>
    </location>
</feature>
<dbReference type="EMBL" id="JAEPWM010000003">
    <property type="protein sequence ID" value="MBK6006401.1"/>
    <property type="molecule type" value="Genomic_DNA"/>
</dbReference>
<protein>
    <submittedName>
        <fullName evidence="3">Acetate kinase</fullName>
    </submittedName>
</protein>
<name>A0A934TRT6_9BURK</name>
<gene>
    <name evidence="3" type="ORF">JJB11_09885</name>
</gene>
<keyword evidence="3" id="KW-0418">Kinase</keyword>
<feature type="region of interest" description="Disordered" evidence="1">
    <location>
        <begin position="84"/>
        <end position="123"/>
    </location>
</feature>
<dbReference type="Proteomes" id="UP000630528">
    <property type="component" value="Unassembled WGS sequence"/>
</dbReference>
<evidence type="ECO:0000256" key="1">
    <source>
        <dbReference type="SAM" id="MobiDB-lite"/>
    </source>
</evidence>
<comment type="caution">
    <text evidence="3">The sequence shown here is derived from an EMBL/GenBank/DDBJ whole genome shotgun (WGS) entry which is preliminary data.</text>
</comment>
<feature type="compositionally biased region" description="Low complexity" evidence="1">
    <location>
        <begin position="96"/>
        <end position="108"/>
    </location>
</feature>
<feature type="compositionally biased region" description="Low complexity" evidence="1">
    <location>
        <begin position="29"/>
        <end position="44"/>
    </location>
</feature>
<organism evidence="3 4">
    <name type="scientific">Ramlibacter ginsenosidimutans</name>
    <dbReference type="NCBI Taxonomy" id="502333"/>
    <lineage>
        <taxon>Bacteria</taxon>
        <taxon>Pseudomonadati</taxon>
        <taxon>Pseudomonadota</taxon>
        <taxon>Betaproteobacteria</taxon>
        <taxon>Burkholderiales</taxon>
        <taxon>Comamonadaceae</taxon>
        <taxon>Ramlibacter</taxon>
    </lineage>
</organism>
<dbReference type="GO" id="GO:0016301">
    <property type="term" value="F:kinase activity"/>
    <property type="evidence" value="ECO:0007669"/>
    <property type="project" value="UniProtKB-KW"/>
</dbReference>
<proteinExistence type="predicted"/>
<keyword evidence="2" id="KW-0732">Signal</keyword>